<dbReference type="AlphaFoldDB" id="A0A9P5ND72"/>
<dbReference type="Gene3D" id="3.30.70.940">
    <property type="entry name" value="NusG, N-terminal domain"/>
    <property type="match status" value="1"/>
</dbReference>
<accession>A0A9P5ND72</accession>
<evidence type="ECO:0000313" key="3">
    <source>
        <dbReference type="Proteomes" id="UP000724874"/>
    </source>
</evidence>
<proteinExistence type="predicted"/>
<keyword evidence="3" id="KW-1185">Reference proteome</keyword>
<sequence>MEAIVGDSEEEEEDDGMFEGDVDEDEELWEFQRNCVHLRVDTTSDGADDRWGAFLGRARRMGQREPVNAAIPDECIWEVGCKPGRETLVASRMFLDQQQKVPVMAYPSMPGRIFVQAPTRDVVSHLAESMDDLNSNVILPVPIENLHRIISAPAPDIKPQSWARVRSNVSGCRRYRGDVGLITEHLGELVLLLVPRLPVEFEAGRLIRPPQILVSPTKVQAIRGRTRLSVNNDGSFVYRQRLYSARGFLILKPSHADIVLGDNVLPSQTEFACFVESGLLDAATNASTRASLSRNNLVVGDRVKITGGDFRDLLGHIADILDDEYVMRFLP</sequence>
<dbReference type="InterPro" id="IPR005100">
    <property type="entry name" value="NGN-domain"/>
</dbReference>
<comment type="caution">
    <text evidence="2">The sequence shown here is derived from an EMBL/GenBank/DDBJ whole genome shotgun (WGS) entry which is preliminary data.</text>
</comment>
<dbReference type="GO" id="GO:0003729">
    <property type="term" value="F:mRNA binding"/>
    <property type="evidence" value="ECO:0007669"/>
    <property type="project" value="TreeGrafter"/>
</dbReference>
<dbReference type="GO" id="GO:0032044">
    <property type="term" value="C:DSIF complex"/>
    <property type="evidence" value="ECO:0007669"/>
    <property type="project" value="TreeGrafter"/>
</dbReference>
<evidence type="ECO:0000259" key="1">
    <source>
        <dbReference type="Pfam" id="PF03439"/>
    </source>
</evidence>
<feature type="domain" description="NGN" evidence="1">
    <location>
        <begin position="76"/>
        <end position="148"/>
    </location>
</feature>
<dbReference type="OrthoDB" id="3066781at2759"/>
<protein>
    <recommendedName>
        <fullName evidence="1">NGN domain-containing protein</fullName>
    </recommendedName>
</protein>
<dbReference type="Proteomes" id="UP000724874">
    <property type="component" value="Unassembled WGS sequence"/>
</dbReference>
<dbReference type="PANTHER" id="PTHR11125">
    <property type="entry name" value="SUPPRESSOR OF TY 5"/>
    <property type="match status" value="1"/>
</dbReference>
<dbReference type="PANTHER" id="PTHR11125:SF7">
    <property type="entry name" value="TRANSCRIPTION ELONGATION FACTOR SPT5"/>
    <property type="match status" value="1"/>
</dbReference>
<dbReference type="GO" id="GO:0006368">
    <property type="term" value="P:transcription elongation by RNA polymerase II"/>
    <property type="evidence" value="ECO:0007669"/>
    <property type="project" value="TreeGrafter"/>
</dbReference>
<evidence type="ECO:0000313" key="2">
    <source>
        <dbReference type="EMBL" id="KAF8881526.1"/>
    </source>
</evidence>
<dbReference type="Pfam" id="PF03439">
    <property type="entry name" value="Spt5-NGN"/>
    <property type="match status" value="1"/>
</dbReference>
<reference evidence="2" key="1">
    <citation type="submission" date="2020-11" db="EMBL/GenBank/DDBJ databases">
        <authorList>
            <consortium name="DOE Joint Genome Institute"/>
            <person name="Ahrendt S."/>
            <person name="Riley R."/>
            <person name="Andreopoulos W."/>
            <person name="LaButti K."/>
            <person name="Pangilinan J."/>
            <person name="Ruiz-duenas F.J."/>
            <person name="Barrasa J.M."/>
            <person name="Sanchez-Garcia M."/>
            <person name="Camarero S."/>
            <person name="Miyauchi S."/>
            <person name="Serrano A."/>
            <person name="Linde D."/>
            <person name="Babiker R."/>
            <person name="Drula E."/>
            <person name="Ayuso-Fernandez I."/>
            <person name="Pacheco R."/>
            <person name="Padilla G."/>
            <person name="Ferreira P."/>
            <person name="Barriuso J."/>
            <person name="Kellner H."/>
            <person name="Castanera R."/>
            <person name="Alfaro M."/>
            <person name="Ramirez L."/>
            <person name="Pisabarro A.G."/>
            <person name="Kuo A."/>
            <person name="Tritt A."/>
            <person name="Lipzen A."/>
            <person name="He G."/>
            <person name="Yan M."/>
            <person name="Ng V."/>
            <person name="Cullen D."/>
            <person name="Martin F."/>
            <person name="Rosso M.-N."/>
            <person name="Henrissat B."/>
            <person name="Hibbett D."/>
            <person name="Martinez A.T."/>
            <person name="Grigoriev I.V."/>
        </authorList>
    </citation>
    <scope>NUCLEOTIDE SEQUENCE</scope>
    <source>
        <strain evidence="2">AH 44721</strain>
    </source>
</reference>
<dbReference type="InterPro" id="IPR039659">
    <property type="entry name" value="SPT5"/>
</dbReference>
<name>A0A9P5ND72_GYMJU</name>
<dbReference type="GO" id="GO:0006357">
    <property type="term" value="P:regulation of transcription by RNA polymerase II"/>
    <property type="evidence" value="ECO:0007669"/>
    <property type="project" value="InterPro"/>
</dbReference>
<gene>
    <name evidence="2" type="ORF">CPB84DRAFT_1851577</name>
</gene>
<dbReference type="GO" id="GO:0032784">
    <property type="term" value="P:regulation of DNA-templated transcription elongation"/>
    <property type="evidence" value="ECO:0007669"/>
    <property type="project" value="InterPro"/>
</dbReference>
<dbReference type="InterPro" id="IPR036735">
    <property type="entry name" value="NGN_dom_sf"/>
</dbReference>
<dbReference type="EMBL" id="JADNYJ010000131">
    <property type="protein sequence ID" value="KAF8881526.1"/>
    <property type="molecule type" value="Genomic_DNA"/>
</dbReference>
<organism evidence="2 3">
    <name type="scientific">Gymnopilus junonius</name>
    <name type="common">Spectacular rustgill mushroom</name>
    <name type="synonym">Gymnopilus spectabilis subsp. junonius</name>
    <dbReference type="NCBI Taxonomy" id="109634"/>
    <lineage>
        <taxon>Eukaryota</taxon>
        <taxon>Fungi</taxon>
        <taxon>Dikarya</taxon>
        <taxon>Basidiomycota</taxon>
        <taxon>Agaricomycotina</taxon>
        <taxon>Agaricomycetes</taxon>
        <taxon>Agaricomycetidae</taxon>
        <taxon>Agaricales</taxon>
        <taxon>Agaricineae</taxon>
        <taxon>Hymenogastraceae</taxon>
        <taxon>Gymnopilus</taxon>
    </lineage>
</organism>